<organism evidence="2 3">
    <name type="scientific">Orbilia ellipsospora</name>
    <dbReference type="NCBI Taxonomy" id="2528407"/>
    <lineage>
        <taxon>Eukaryota</taxon>
        <taxon>Fungi</taxon>
        <taxon>Dikarya</taxon>
        <taxon>Ascomycota</taxon>
        <taxon>Pezizomycotina</taxon>
        <taxon>Orbiliomycetes</taxon>
        <taxon>Orbiliales</taxon>
        <taxon>Orbiliaceae</taxon>
        <taxon>Orbilia</taxon>
    </lineage>
</organism>
<accession>A0AAV9XNU7</accession>
<feature type="region of interest" description="Disordered" evidence="1">
    <location>
        <begin position="337"/>
        <end position="356"/>
    </location>
</feature>
<proteinExistence type="predicted"/>
<comment type="caution">
    <text evidence="2">The sequence shown here is derived from an EMBL/GenBank/DDBJ whole genome shotgun (WGS) entry which is preliminary data.</text>
</comment>
<dbReference type="Proteomes" id="UP001365542">
    <property type="component" value="Unassembled WGS sequence"/>
</dbReference>
<reference evidence="2 3" key="1">
    <citation type="submission" date="2019-10" db="EMBL/GenBank/DDBJ databases">
        <authorList>
            <person name="Palmer J.M."/>
        </authorList>
    </citation>
    <scope>NUCLEOTIDE SEQUENCE [LARGE SCALE GENOMIC DNA]</scope>
    <source>
        <strain evidence="2 3">TWF694</strain>
    </source>
</reference>
<evidence type="ECO:0000313" key="2">
    <source>
        <dbReference type="EMBL" id="KAK6543758.1"/>
    </source>
</evidence>
<dbReference type="AlphaFoldDB" id="A0AAV9XNU7"/>
<dbReference type="EMBL" id="JAVHJO010000001">
    <property type="protein sequence ID" value="KAK6543758.1"/>
    <property type="molecule type" value="Genomic_DNA"/>
</dbReference>
<feature type="region of interest" description="Disordered" evidence="1">
    <location>
        <begin position="215"/>
        <end position="288"/>
    </location>
</feature>
<feature type="region of interest" description="Disordered" evidence="1">
    <location>
        <begin position="460"/>
        <end position="493"/>
    </location>
</feature>
<sequence length="546" mass="60846">MLRMRSKDDLFLSTDITIFNPIKRPRKRQFCAWNEQARYQSECHFIESTSHEDKRQGEELSNHTREHDVVINKHDGDNTAVSLRELCRTVRMRENGGLGLLTIAGLMDKDEEVVERGYYQLISEPILPEGLTNAVFSDVGTWVACNAESENEDTVGCIDDKARRFGDQNAFTKPSTDVSSLFHRQLYPQDLDINSTSSPTSNCINTTLTKIRSTDSVDEQHNMTGRSRFPAMQKSPKTRASTSSIASLPGPLTRAMKRSAVEAGILSDGRNRRSKRLRGETVDQSSSLTLPKNLSRGWHVAKAKIMDSVATPESELRSSTSLNDGQKEVLPTLEESLQSTKDSIPSGADVTPRPDAASKGINEVSINLVNNNIELFVSDKVEEPQSAGIPLSPISETKQGPRESNIDSVTLIGAEVSVPLGPFGTEFEILKQHYGPSAQEPEEVIKAPVVTEIPEAISTPVEPEIPEQHEKSANHSNIEPVEERESNTKPRQEQKYFVPKPANTQDNNRLCFALKPLLLTREEMSRFIDPRFLTRFNPALRKLPST</sequence>
<feature type="compositionally biased region" description="Basic and acidic residues" evidence="1">
    <location>
        <begin position="481"/>
        <end position="493"/>
    </location>
</feature>
<evidence type="ECO:0000313" key="3">
    <source>
        <dbReference type="Proteomes" id="UP001365542"/>
    </source>
</evidence>
<gene>
    <name evidence="2" type="ORF">TWF694_000490</name>
</gene>
<feature type="region of interest" description="Disordered" evidence="1">
    <location>
        <begin position="309"/>
        <end position="328"/>
    </location>
</feature>
<name>A0AAV9XNU7_9PEZI</name>
<keyword evidence="3" id="KW-1185">Reference proteome</keyword>
<protein>
    <submittedName>
        <fullName evidence="2">Uncharacterized protein</fullName>
    </submittedName>
</protein>
<evidence type="ECO:0000256" key="1">
    <source>
        <dbReference type="SAM" id="MobiDB-lite"/>
    </source>
</evidence>